<dbReference type="Proteomes" id="UP000229641">
    <property type="component" value="Unassembled WGS sequence"/>
</dbReference>
<evidence type="ECO:0000256" key="2">
    <source>
        <dbReference type="ARBA" id="ARBA00011123"/>
    </source>
</evidence>
<dbReference type="GO" id="GO:0016740">
    <property type="term" value="F:transferase activity"/>
    <property type="evidence" value="ECO:0007669"/>
    <property type="project" value="UniProtKB-KW"/>
</dbReference>
<accession>A0A2H0M2M1</accession>
<evidence type="ECO:0000256" key="11">
    <source>
        <dbReference type="HAMAP-Rule" id="MF_00121"/>
    </source>
</evidence>
<dbReference type="GO" id="GO:0070681">
    <property type="term" value="P:glutaminyl-tRNAGln biosynthesis via transamidation"/>
    <property type="evidence" value="ECO:0007669"/>
    <property type="project" value="TreeGrafter"/>
</dbReference>
<keyword evidence="6 11" id="KW-0067">ATP-binding</keyword>
<evidence type="ECO:0000256" key="6">
    <source>
        <dbReference type="ARBA" id="ARBA00022840"/>
    </source>
</evidence>
<dbReference type="NCBIfam" id="NF004014">
    <property type="entry name" value="PRK05477.1-4"/>
    <property type="match status" value="1"/>
</dbReference>
<dbReference type="GO" id="GO:0005524">
    <property type="term" value="F:ATP binding"/>
    <property type="evidence" value="ECO:0007669"/>
    <property type="project" value="UniProtKB-KW"/>
</dbReference>
<evidence type="ECO:0000256" key="1">
    <source>
        <dbReference type="ARBA" id="ARBA00005306"/>
    </source>
</evidence>
<keyword evidence="5 11" id="KW-0547">Nucleotide-binding</keyword>
<evidence type="ECO:0000313" key="14">
    <source>
        <dbReference type="Proteomes" id="UP000229641"/>
    </source>
</evidence>
<dbReference type="InterPro" id="IPR017959">
    <property type="entry name" value="Asn/Gln-tRNA_amidoTrfase_suB/E"/>
</dbReference>
<dbReference type="InterPro" id="IPR014746">
    <property type="entry name" value="Gln_synth/guanido_kin_cat_dom"/>
</dbReference>
<comment type="function">
    <text evidence="8 11">Allows the formation of correctly charged Asn-tRNA(Asn) or Gln-tRNA(Gln) through the transamidation of misacylated Asp-tRNA(Asn) or Glu-tRNA(Gln) in organisms which lack either or both of asparaginyl-tRNA or glutaminyl-tRNA synthetases. The reaction takes place in the presence of glutamine and ATP through an activated phospho-Asp-tRNA(Asn) or phospho-Glu-tRNA(Gln).</text>
</comment>
<dbReference type="SUPFAM" id="SSF55931">
    <property type="entry name" value="Glutamine synthetase/guanido kinase"/>
    <property type="match status" value="1"/>
</dbReference>
<dbReference type="InterPro" id="IPR017958">
    <property type="entry name" value="Gln-tRNA_amidoTrfase_suB_CS"/>
</dbReference>
<dbReference type="GO" id="GO:0006412">
    <property type="term" value="P:translation"/>
    <property type="evidence" value="ECO:0007669"/>
    <property type="project" value="UniProtKB-UniRule"/>
</dbReference>
<evidence type="ECO:0000259" key="12">
    <source>
        <dbReference type="SMART" id="SM00845"/>
    </source>
</evidence>
<dbReference type="HAMAP" id="MF_00121">
    <property type="entry name" value="GatB"/>
    <property type="match status" value="1"/>
</dbReference>
<evidence type="ECO:0000256" key="7">
    <source>
        <dbReference type="ARBA" id="ARBA00022917"/>
    </source>
</evidence>
<reference evidence="13 14" key="1">
    <citation type="submission" date="2017-09" db="EMBL/GenBank/DDBJ databases">
        <title>Depth-based differentiation of microbial function through sediment-hosted aquifers and enrichment of novel symbionts in the deep terrestrial subsurface.</title>
        <authorList>
            <person name="Probst A.J."/>
            <person name="Ladd B."/>
            <person name="Jarett J.K."/>
            <person name="Geller-Mcgrath D.E."/>
            <person name="Sieber C.M."/>
            <person name="Emerson J.B."/>
            <person name="Anantharaman K."/>
            <person name="Thomas B.C."/>
            <person name="Malmstrom R."/>
            <person name="Stieglmeier M."/>
            <person name="Klingl A."/>
            <person name="Woyke T."/>
            <person name="Ryan C.M."/>
            <person name="Banfield J.F."/>
        </authorList>
    </citation>
    <scope>NUCLEOTIDE SEQUENCE [LARGE SCALE GENOMIC DNA]</scope>
    <source>
        <strain evidence="13">CG11_big_fil_rev_8_21_14_0_20_42_13</strain>
    </source>
</reference>
<protein>
    <recommendedName>
        <fullName evidence="3 11">Aspartyl/glutamyl-tRNA(Asn/Gln) amidotransferase subunit B</fullName>
        <shortName evidence="11">Asp/Glu-ADT subunit B</shortName>
        <ecNumber evidence="11">6.3.5.-</ecNumber>
    </recommendedName>
</protein>
<dbReference type="Pfam" id="PF02934">
    <property type="entry name" value="GatB_N"/>
    <property type="match status" value="1"/>
</dbReference>
<gene>
    <name evidence="11" type="primary">gatB</name>
    <name evidence="13" type="ORF">COV72_00290</name>
</gene>
<comment type="caution">
    <text evidence="13">The sequence shown here is derived from an EMBL/GenBank/DDBJ whole genome shotgun (WGS) entry which is preliminary data.</text>
</comment>
<dbReference type="InterPro" id="IPR042114">
    <property type="entry name" value="GatB_C_1"/>
</dbReference>
<dbReference type="InterPro" id="IPR003789">
    <property type="entry name" value="Asn/Gln_tRNA_amidoTrase-B-like"/>
</dbReference>
<dbReference type="InterPro" id="IPR004413">
    <property type="entry name" value="GatB"/>
</dbReference>
<proteinExistence type="inferred from homology"/>
<dbReference type="EC" id="6.3.5.-" evidence="11"/>
<dbReference type="AlphaFoldDB" id="A0A2H0M2M1"/>
<keyword evidence="7 11" id="KW-0648">Protein biosynthesis</keyword>
<evidence type="ECO:0000256" key="8">
    <source>
        <dbReference type="ARBA" id="ARBA00024799"/>
    </source>
</evidence>
<evidence type="ECO:0000256" key="4">
    <source>
        <dbReference type="ARBA" id="ARBA00022598"/>
    </source>
</evidence>
<dbReference type="PANTHER" id="PTHR11659:SF0">
    <property type="entry name" value="GLUTAMYL-TRNA(GLN) AMIDOTRANSFERASE SUBUNIT B, MITOCHONDRIAL"/>
    <property type="match status" value="1"/>
</dbReference>
<evidence type="ECO:0000313" key="13">
    <source>
        <dbReference type="EMBL" id="PIQ89985.1"/>
    </source>
</evidence>
<dbReference type="InterPro" id="IPR023168">
    <property type="entry name" value="GatB_Yqey_C_2"/>
</dbReference>
<comment type="catalytic activity">
    <reaction evidence="9 11">
        <text>L-aspartyl-tRNA(Asn) + L-glutamine + ATP + H2O = L-asparaginyl-tRNA(Asn) + L-glutamate + ADP + phosphate + 2 H(+)</text>
        <dbReference type="Rhea" id="RHEA:14513"/>
        <dbReference type="Rhea" id="RHEA-COMP:9674"/>
        <dbReference type="Rhea" id="RHEA-COMP:9677"/>
        <dbReference type="ChEBI" id="CHEBI:15377"/>
        <dbReference type="ChEBI" id="CHEBI:15378"/>
        <dbReference type="ChEBI" id="CHEBI:29985"/>
        <dbReference type="ChEBI" id="CHEBI:30616"/>
        <dbReference type="ChEBI" id="CHEBI:43474"/>
        <dbReference type="ChEBI" id="CHEBI:58359"/>
        <dbReference type="ChEBI" id="CHEBI:78515"/>
        <dbReference type="ChEBI" id="CHEBI:78516"/>
        <dbReference type="ChEBI" id="CHEBI:456216"/>
    </reaction>
</comment>
<dbReference type="InterPro" id="IPR018027">
    <property type="entry name" value="Asn/Gln_amidotransferase"/>
</dbReference>
<evidence type="ECO:0000256" key="9">
    <source>
        <dbReference type="ARBA" id="ARBA00047380"/>
    </source>
</evidence>
<dbReference type="InterPro" id="IPR006075">
    <property type="entry name" value="Asn/Gln-tRNA_Trfase_suB/E_cat"/>
</dbReference>
<dbReference type="SMART" id="SM00845">
    <property type="entry name" value="GatB_Yqey"/>
    <property type="match status" value="1"/>
</dbReference>
<keyword evidence="13" id="KW-0808">Transferase</keyword>
<dbReference type="GO" id="GO:0050567">
    <property type="term" value="F:glutaminyl-tRNA synthase (glutamine-hydrolyzing) activity"/>
    <property type="evidence" value="ECO:0007669"/>
    <property type="project" value="UniProtKB-UniRule"/>
</dbReference>
<dbReference type="SUPFAM" id="SSF89095">
    <property type="entry name" value="GatB/YqeY motif"/>
    <property type="match status" value="1"/>
</dbReference>
<dbReference type="NCBIfam" id="NF004012">
    <property type="entry name" value="PRK05477.1-2"/>
    <property type="match status" value="1"/>
</dbReference>
<feature type="domain" description="Asn/Gln amidotransferase" evidence="12">
    <location>
        <begin position="328"/>
        <end position="475"/>
    </location>
</feature>
<dbReference type="Gene3D" id="1.10.150.380">
    <property type="entry name" value="GatB domain, N-terminal subdomain"/>
    <property type="match status" value="1"/>
</dbReference>
<dbReference type="PANTHER" id="PTHR11659">
    <property type="entry name" value="GLUTAMYL-TRNA GLN AMIDOTRANSFERASE SUBUNIT B MITOCHONDRIAL AND PROKARYOTIC PET112-RELATED"/>
    <property type="match status" value="1"/>
</dbReference>
<dbReference type="Pfam" id="PF02637">
    <property type="entry name" value="GatB_Yqey"/>
    <property type="match status" value="1"/>
</dbReference>
<keyword evidence="4 11" id="KW-0436">Ligase</keyword>
<dbReference type="GO" id="GO:0050566">
    <property type="term" value="F:asparaginyl-tRNA synthase (glutamine-hydrolyzing) activity"/>
    <property type="evidence" value="ECO:0007669"/>
    <property type="project" value="RHEA"/>
</dbReference>
<comment type="similarity">
    <text evidence="1 11">Belongs to the GatB/GatE family. GatB subfamily.</text>
</comment>
<dbReference type="Gene3D" id="1.10.10.410">
    <property type="match status" value="1"/>
</dbReference>
<dbReference type="PROSITE" id="PS01234">
    <property type="entry name" value="GATB"/>
    <property type="match status" value="1"/>
</dbReference>
<organism evidence="13 14">
    <name type="scientific">Candidatus Ghiorseimicrobium undicola</name>
    <dbReference type="NCBI Taxonomy" id="1974746"/>
    <lineage>
        <taxon>Bacteria</taxon>
        <taxon>Pseudomonadati</taxon>
        <taxon>Candidatus Omnitrophota</taxon>
        <taxon>Candidatus Ghiorseimicrobium</taxon>
    </lineage>
</organism>
<comment type="catalytic activity">
    <reaction evidence="10 11">
        <text>L-glutamyl-tRNA(Gln) + L-glutamine + ATP + H2O = L-glutaminyl-tRNA(Gln) + L-glutamate + ADP + phosphate + H(+)</text>
        <dbReference type="Rhea" id="RHEA:17521"/>
        <dbReference type="Rhea" id="RHEA-COMP:9681"/>
        <dbReference type="Rhea" id="RHEA-COMP:9684"/>
        <dbReference type="ChEBI" id="CHEBI:15377"/>
        <dbReference type="ChEBI" id="CHEBI:15378"/>
        <dbReference type="ChEBI" id="CHEBI:29985"/>
        <dbReference type="ChEBI" id="CHEBI:30616"/>
        <dbReference type="ChEBI" id="CHEBI:43474"/>
        <dbReference type="ChEBI" id="CHEBI:58359"/>
        <dbReference type="ChEBI" id="CHEBI:78520"/>
        <dbReference type="ChEBI" id="CHEBI:78521"/>
        <dbReference type="ChEBI" id="CHEBI:456216"/>
    </reaction>
</comment>
<evidence type="ECO:0000256" key="3">
    <source>
        <dbReference type="ARBA" id="ARBA00016923"/>
    </source>
</evidence>
<name>A0A2H0M2M1_9BACT</name>
<comment type="subunit">
    <text evidence="2 11">Heterotrimer of A, B and C subunits.</text>
</comment>
<evidence type="ECO:0000256" key="5">
    <source>
        <dbReference type="ARBA" id="ARBA00022741"/>
    </source>
</evidence>
<dbReference type="EMBL" id="PCWA01000007">
    <property type="protein sequence ID" value="PIQ89985.1"/>
    <property type="molecule type" value="Genomic_DNA"/>
</dbReference>
<dbReference type="NCBIfam" id="TIGR00133">
    <property type="entry name" value="gatB"/>
    <property type="match status" value="1"/>
</dbReference>
<dbReference type="FunFam" id="1.10.10.410:FF:000001">
    <property type="entry name" value="Aspartyl/glutamyl-tRNA(Asn/Gln) amidotransferase subunit B"/>
    <property type="match status" value="1"/>
</dbReference>
<evidence type="ECO:0000256" key="10">
    <source>
        <dbReference type="ARBA" id="ARBA00047913"/>
    </source>
</evidence>
<sequence>MNYEPVIGLEVHVQLKTESKIFCGCPAKFGAGPNTQTCPVCLGLPGTLPVLNKKVLEYGVKTALALNCSIQPFIKFDRKNYFYPDLPKNYQISQYDLPLSYKGYIDINTDGSIRRIGITRLHLEEDAGKLLHEGSDAASSYVDFNRTGIPLLEIVSEPDINSPQEAYEYLTSLKAILKYLDISDCDMEKGSLRCDANISIRPKGEKKLGTKTELKNMNSFKAVRSALEFELIRQTKAKENNLKITQETLLWDEKMQKTITMRTKEEAHDYRYFPEPDLVPFVIEEKDILSIKNNLPELPRQKYSRLLASYELSEYEANILTSDKNLAEYFEIGAQIYKNYKNLTNWMLGAFLSELNNRKIAPENSPVAARDLINLLKITDEGKINNLTAKAVLTEMFNSGKSADVIIKDKNLAQISDKGMLSKIIDETIKENPSPVSDYKNGKENALMFIMGQAMKKAKGKANPKIINELLKERMKNA</sequence>